<dbReference type="AlphaFoldDB" id="A0A395RLX4"/>
<dbReference type="InterPro" id="IPR007219">
    <property type="entry name" value="XnlR_reg_dom"/>
</dbReference>
<evidence type="ECO:0000259" key="6">
    <source>
        <dbReference type="PROSITE" id="PS50048"/>
    </source>
</evidence>
<dbReference type="SUPFAM" id="SSF57701">
    <property type="entry name" value="Zn2/Cys6 DNA-binding domain"/>
    <property type="match status" value="1"/>
</dbReference>
<dbReference type="InterPro" id="IPR050815">
    <property type="entry name" value="TF_fung"/>
</dbReference>
<organism evidence="7 8">
    <name type="scientific">Fusarium sporotrichioides</name>
    <dbReference type="NCBI Taxonomy" id="5514"/>
    <lineage>
        <taxon>Eukaryota</taxon>
        <taxon>Fungi</taxon>
        <taxon>Dikarya</taxon>
        <taxon>Ascomycota</taxon>
        <taxon>Pezizomycotina</taxon>
        <taxon>Sordariomycetes</taxon>
        <taxon>Hypocreomycetidae</taxon>
        <taxon>Hypocreales</taxon>
        <taxon>Nectriaceae</taxon>
        <taxon>Fusarium</taxon>
    </lineage>
</organism>
<dbReference type="EMBL" id="PXOF01000172">
    <property type="protein sequence ID" value="RGP61053.1"/>
    <property type="molecule type" value="Genomic_DNA"/>
</dbReference>
<dbReference type="InterPro" id="IPR036864">
    <property type="entry name" value="Zn2-C6_fun-type_DNA-bd_sf"/>
</dbReference>
<evidence type="ECO:0000256" key="2">
    <source>
        <dbReference type="ARBA" id="ARBA00022723"/>
    </source>
</evidence>
<evidence type="ECO:0000313" key="8">
    <source>
        <dbReference type="Proteomes" id="UP000266152"/>
    </source>
</evidence>
<dbReference type="PANTHER" id="PTHR47338:SF16">
    <property type="entry name" value="TRANSCRIPTION FACTOR, PUTATIVE (AFU_ORTHOLOGUE AFUA_2G09360)-RELATED"/>
    <property type="match status" value="1"/>
</dbReference>
<dbReference type="InterPro" id="IPR001138">
    <property type="entry name" value="Zn2Cys6_DnaBD"/>
</dbReference>
<sequence>MTGKYSLPRSSKRILGKPLKIHALSIVAIVDEALDPKGRGRSSSENLADLEMKFQLFSFNASMLGIVSILPYTPLSCIACRDRRKKCDRSRPGVSCNFCIKRGLHCVGVTDDPAPDTLEKHYESLGNQAEDGRPRRVSSLVVPDTALAEELASLYFRYMHITFHNIFHRATFIARVKDSSIPKILFFGVAGLSARYSSHPVFASITPWDRGRPYRDESKRLLDLEDTSLISIQACMLLAANASVEGDSRTESVYHAIASRMAMLLDLPNLPTESLLEQEINRRVWWSLITTETWSSATQSLPRFIKPRNTIPLPMDERQFASLSYDIPIKPCDSSLCVSPTCIFDPQSLVAQMIRLNLLLYDIIVFLNSRVVDEQDNHPISMDFDHRLRHDLDEWADSLPPRLRYSEENVIYWAEEGFSAIYITLHINYNHAGQLLFYQHLQSAQEQDKDGNATQGFAQRCKEHATNLCDIIYKAKRRPDTAVLYPLAGHILCLASTVQIHTLLFGIDDDEILSAKMRLERNFETISSMNQYWPMNHMSISRLQHFHNACLRSKDDSFRLDSWMIRFLLGFAQDINDRDAIWTYDYPARDEFDPLKNLLDI</sequence>
<dbReference type="Proteomes" id="UP000266152">
    <property type="component" value="Unassembled WGS sequence"/>
</dbReference>
<evidence type="ECO:0000256" key="4">
    <source>
        <dbReference type="ARBA" id="ARBA00023163"/>
    </source>
</evidence>
<dbReference type="CDD" id="cd00067">
    <property type="entry name" value="GAL4"/>
    <property type="match status" value="1"/>
</dbReference>
<dbReference type="PROSITE" id="PS50048">
    <property type="entry name" value="ZN2_CY6_FUNGAL_2"/>
    <property type="match status" value="1"/>
</dbReference>
<dbReference type="GO" id="GO:0005634">
    <property type="term" value="C:nucleus"/>
    <property type="evidence" value="ECO:0007669"/>
    <property type="project" value="UniProtKB-SubCell"/>
</dbReference>
<dbReference type="PROSITE" id="PS00463">
    <property type="entry name" value="ZN2_CY6_FUNGAL_1"/>
    <property type="match status" value="1"/>
</dbReference>
<dbReference type="Pfam" id="PF00172">
    <property type="entry name" value="Zn_clus"/>
    <property type="match status" value="1"/>
</dbReference>
<keyword evidence="3" id="KW-0805">Transcription regulation</keyword>
<dbReference type="GO" id="GO:0008270">
    <property type="term" value="F:zinc ion binding"/>
    <property type="evidence" value="ECO:0007669"/>
    <property type="project" value="InterPro"/>
</dbReference>
<evidence type="ECO:0000313" key="7">
    <source>
        <dbReference type="EMBL" id="RGP61053.1"/>
    </source>
</evidence>
<dbReference type="GO" id="GO:0000981">
    <property type="term" value="F:DNA-binding transcription factor activity, RNA polymerase II-specific"/>
    <property type="evidence" value="ECO:0007669"/>
    <property type="project" value="InterPro"/>
</dbReference>
<reference evidence="7 8" key="1">
    <citation type="journal article" date="2018" name="PLoS Pathog.">
        <title>Evolution of structural diversity of trichothecenes, a family of toxins produced by plant pathogenic and entomopathogenic fungi.</title>
        <authorList>
            <person name="Proctor R.H."/>
            <person name="McCormick S.P."/>
            <person name="Kim H.S."/>
            <person name="Cardoza R.E."/>
            <person name="Stanley A.M."/>
            <person name="Lindo L."/>
            <person name="Kelly A."/>
            <person name="Brown D.W."/>
            <person name="Lee T."/>
            <person name="Vaughan M.M."/>
            <person name="Alexander N.J."/>
            <person name="Busman M."/>
            <person name="Gutierrez S."/>
        </authorList>
    </citation>
    <scope>NUCLEOTIDE SEQUENCE [LARGE SCALE GENOMIC DNA]</scope>
    <source>
        <strain evidence="7 8">NRRL 3299</strain>
    </source>
</reference>
<name>A0A395RLX4_FUSSP</name>
<accession>A0A395RLX4</accession>
<dbReference type="GO" id="GO:0003677">
    <property type="term" value="F:DNA binding"/>
    <property type="evidence" value="ECO:0007669"/>
    <property type="project" value="InterPro"/>
</dbReference>
<dbReference type="Gene3D" id="4.10.240.10">
    <property type="entry name" value="Zn(2)-C6 fungal-type DNA-binding domain"/>
    <property type="match status" value="1"/>
</dbReference>
<keyword evidence="5" id="KW-0539">Nucleus</keyword>
<keyword evidence="2" id="KW-0479">Metal-binding</keyword>
<dbReference type="SMART" id="SM00906">
    <property type="entry name" value="Fungal_trans"/>
    <property type="match status" value="1"/>
</dbReference>
<protein>
    <recommendedName>
        <fullName evidence="6">Zn(2)-C6 fungal-type domain-containing protein</fullName>
    </recommendedName>
</protein>
<feature type="domain" description="Zn(2)-C6 fungal-type" evidence="6">
    <location>
        <begin position="76"/>
        <end position="107"/>
    </location>
</feature>
<comment type="caution">
    <text evidence="7">The sequence shown here is derived from an EMBL/GenBank/DDBJ whole genome shotgun (WGS) entry which is preliminary data.</text>
</comment>
<dbReference type="GO" id="GO:0006351">
    <property type="term" value="P:DNA-templated transcription"/>
    <property type="evidence" value="ECO:0007669"/>
    <property type="project" value="InterPro"/>
</dbReference>
<evidence type="ECO:0000256" key="5">
    <source>
        <dbReference type="ARBA" id="ARBA00023242"/>
    </source>
</evidence>
<proteinExistence type="predicted"/>
<evidence type="ECO:0000256" key="1">
    <source>
        <dbReference type="ARBA" id="ARBA00004123"/>
    </source>
</evidence>
<gene>
    <name evidence="7" type="ORF">FSPOR_10230</name>
</gene>
<dbReference type="Pfam" id="PF04082">
    <property type="entry name" value="Fungal_trans"/>
    <property type="match status" value="1"/>
</dbReference>
<dbReference type="SMART" id="SM00066">
    <property type="entry name" value="GAL4"/>
    <property type="match status" value="1"/>
</dbReference>
<comment type="subcellular location">
    <subcellularLocation>
        <location evidence="1">Nucleus</location>
    </subcellularLocation>
</comment>
<keyword evidence="4" id="KW-0804">Transcription</keyword>
<keyword evidence="8" id="KW-1185">Reference proteome</keyword>
<dbReference type="CDD" id="cd12148">
    <property type="entry name" value="fungal_TF_MHR"/>
    <property type="match status" value="1"/>
</dbReference>
<evidence type="ECO:0000256" key="3">
    <source>
        <dbReference type="ARBA" id="ARBA00023015"/>
    </source>
</evidence>
<dbReference type="PANTHER" id="PTHR47338">
    <property type="entry name" value="ZN(II)2CYS6 TRANSCRIPTION FACTOR (EUROFUNG)-RELATED"/>
    <property type="match status" value="1"/>
</dbReference>